<keyword evidence="5" id="KW-0067">ATP-binding</keyword>
<dbReference type="InterPro" id="IPR056328">
    <property type="entry name" value="DSRM_DHX29"/>
</dbReference>
<evidence type="ECO:0000256" key="5">
    <source>
        <dbReference type="ARBA" id="ARBA00022840"/>
    </source>
</evidence>
<dbReference type="SMART" id="SM00847">
    <property type="entry name" value="HA2"/>
    <property type="match status" value="1"/>
</dbReference>
<dbReference type="Pfam" id="PF04408">
    <property type="entry name" value="WHD_HA2"/>
    <property type="match status" value="1"/>
</dbReference>
<proteinExistence type="predicted"/>
<evidence type="ECO:0000256" key="2">
    <source>
        <dbReference type="ARBA" id="ARBA00022741"/>
    </source>
</evidence>
<dbReference type="Pfam" id="PF00271">
    <property type="entry name" value="Helicase_C"/>
    <property type="match status" value="1"/>
</dbReference>
<feature type="region of interest" description="Disordered" evidence="7">
    <location>
        <begin position="519"/>
        <end position="540"/>
    </location>
</feature>
<dbReference type="InterPro" id="IPR014001">
    <property type="entry name" value="Helicase_ATP-bd"/>
</dbReference>
<dbReference type="GO" id="GO:0016787">
    <property type="term" value="F:hydrolase activity"/>
    <property type="evidence" value="ECO:0007669"/>
    <property type="project" value="UniProtKB-KW"/>
</dbReference>
<reference evidence="11" key="1">
    <citation type="journal article" date="2012" name="Science">
        <title>The Paleozoic origin of enzymatic lignin decomposition reconstructed from 31 fungal genomes.</title>
        <authorList>
            <person name="Floudas D."/>
            <person name="Binder M."/>
            <person name="Riley R."/>
            <person name="Barry K."/>
            <person name="Blanchette R.A."/>
            <person name="Henrissat B."/>
            <person name="Martinez A.T."/>
            <person name="Otillar R."/>
            <person name="Spatafora J.W."/>
            <person name="Yadav J.S."/>
            <person name="Aerts A."/>
            <person name="Benoit I."/>
            <person name="Boyd A."/>
            <person name="Carlson A."/>
            <person name="Copeland A."/>
            <person name="Coutinho P.M."/>
            <person name="de Vries R.P."/>
            <person name="Ferreira P."/>
            <person name="Findley K."/>
            <person name="Foster B."/>
            <person name="Gaskell J."/>
            <person name="Glotzer D."/>
            <person name="Gorecki P."/>
            <person name="Heitman J."/>
            <person name="Hesse C."/>
            <person name="Hori C."/>
            <person name="Igarashi K."/>
            <person name="Jurgens J.A."/>
            <person name="Kallen N."/>
            <person name="Kersten P."/>
            <person name="Kohler A."/>
            <person name="Kuees U."/>
            <person name="Kumar T.K.A."/>
            <person name="Kuo A."/>
            <person name="LaButti K."/>
            <person name="Larrondo L.F."/>
            <person name="Lindquist E."/>
            <person name="Ling A."/>
            <person name="Lombard V."/>
            <person name="Lucas S."/>
            <person name="Lundell T."/>
            <person name="Martin R."/>
            <person name="McLaughlin D.J."/>
            <person name="Morgenstern I."/>
            <person name="Morin E."/>
            <person name="Murat C."/>
            <person name="Nagy L.G."/>
            <person name="Nolan M."/>
            <person name="Ohm R.A."/>
            <person name="Patyshakuliyeva A."/>
            <person name="Rokas A."/>
            <person name="Ruiz-Duenas F.J."/>
            <person name="Sabat G."/>
            <person name="Salamov A."/>
            <person name="Samejima M."/>
            <person name="Schmutz J."/>
            <person name="Slot J.C."/>
            <person name="St John F."/>
            <person name="Stenlid J."/>
            <person name="Sun H."/>
            <person name="Sun S."/>
            <person name="Syed K."/>
            <person name="Tsang A."/>
            <person name="Wiebenga A."/>
            <person name="Young D."/>
            <person name="Pisabarro A."/>
            <person name="Eastwood D.C."/>
            <person name="Martin F."/>
            <person name="Cullen D."/>
            <person name="Grigoriev I.V."/>
            <person name="Hibbett D.S."/>
        </authorList>
    </citation>
    <scope>NUCLEOTIDE SEQUENCE [LARGE SCALE GENOMIC DNA]</scope>
    <source>
        <strain evidence="11">RWD-64-598 SS2</strain>
    </source>
</reference>
<dbReference type="Proteomes" id="UP000053558">
    <property type="component" value="Unassembled WGS sequence"/>
</dbReference>
<evidence type="ECO:0000313" key="10">
    <source>
        <dbReference type="EMBL" id="EIW86949.1"/>
    </source>
</evidence>
<dbReference type="PROSITE" id="PS51192">
    <property type="entry name" value="HELICASE_ATP_BIND_1"/>
    <property type="match status" value="1"/>
</dbReference>
<feature type="region of interest" description="Disordered" evidence="7">
    <location>
        <begin position="163"/>
        <end position="197"/>
    </location>
</feature>
<protein>
    <recommendedName>
        <fullName evidence="1">RNA helicase</fullName>
        <ecNumber evidence="1">3.6.4.13</ecNumber>
    </recommendedName>
</protein>
<keyword evidence="3 10" id="KW-0378">Hydrolase</keyword>
<evidence type="ECO:0000259" key="8">
    <source>
        <dbReference type="PROSITE" id="PS51192"/>
    </source>
</evidence>
<dbReference type="PANTHER" id="PTHR18934:SF267">
    <property type="entry name" value="ATP-DEPENDENT RNA HELICASE YLR419W-RELATED"/>
    <property type="match status" value="1"/>
</dbReference>
<name>A0A5M3N687_CONPW</name>
<evidence type="ECO:0000256" key="4">
    <source>
        <dbReference type="ARBA" id="ARBA00022806"/>
    </source>
</evidence>
<dbReference type="InterPro" id="IPR001650">
    <property type="entry name" value="Helicase_C-like"/>
</dbReference>
<dbReference type="CDD" id="cd18791">
    <property type="entry name" value="SF2_C_RHA"/>
    <property type="match status" value="1"/>
</dbReference>
<dbReference type="SUPFAM" id="SSF52540">
    <property type="entry name" value="P-loop containing nucleoside triphosphate hydrolases"/>
    <property type="match status" value="1"/>
</dbReference>
<dbReference type="GO" id="GO:0003724">
    <property type="term" value="F:RNA helicase activity"/>
    <property type="evidence" value="ECO:0007669"/>
    <property type="project" value="UniProtKB-EC"/>
</dbReference>
<dbReference type="FunFam" id="1.20.120.1080:FF:000002">
    <property type="entry name" value="Putative ATP-dependent RNA helicase DHX36"/>
    <property type="match status" value="1"/>
</dbReference>
<keyword evidence="2" id="KW-0547">Nucleotide-binding</keyword>
<feature type="region of interest" description="Disordered" evidence="7">
    <location>
        <begin position="1"/>
        <end position="41"/>
    </location>
</feature>
<dbReference type="SMART" id="SM00487">
    <property type="entry name" value="DEXDc"/>
    <property type="match status" value="1"/>
</dbReference>
<dbReference type="InterPro" id="IPR011545">
    <property type="entry name" value="DEAD/DEAH_box_helicase_dom"/>
</dbReference>
<dbReference type="GO" id="GO:0005524">
    <property type="term" value="F:ATP binding"/>
    <property type="evidence" value="ECO:0007669"/>
    <property type="project" value="UniProtKB-KW"/>
</dbReference>
<dbReference type="Gene3D" id="1.20.120.1080">
    <property type="match status" value="1"/>
</dbReference>
<dbReference type="InterPro" id="IPR048333">
    <property type="entry name" value="HA2_WH"/>
</dbReference>
<feature type="compositionally biased region" description="Basic and acidic residues" evidence="7">
    <location>
        <begin position="163"/>
        <end position="186"/>
    </location>
</feature>
<dbReference type="Pfam" id="PF00270">
    <property type="entry name" value="DEAD"/>
    <property type="match status" value="1"/>
</dbReference>
<accession>A0A5M3N687</accession>
<sequence length="1339" mass="148340">MPRKGIFKSGNAGNSSKSSKQTPAPQEDSDKAKSLFPPGYKWPSSLLHERCQKNGWSKPTVDARKQGNGFSFVVTLAKTTSKSSNQLETVRLEPHPPYIRPTALEARQWGATYALYRFCNSIQLDRVLPPGPREYWQELAAEYKGVPEHQKWMYSPDPFAARKEVDERQAKAAKKREEVPSEREGRGASNSASHEFANAPEVKMASTLRDLTEDTVKKANINGANSHDAALTVLLEDDIPAVSKQLSQLGFQLAPIRNVTTTLSKETFGSAFLATLTPLEACIEYLILHVPECDLPPRFLPNSNSSNPFVTAGHSGKDSDLKKRWIEDKAIKDAGWPAHIVKEVTLDARAVDNFDYLVAHLGAKLIGLSHEDLANLNSEAELISVDELQLSDDNLEGLGAHKPDETIIIMPLFAAPIELHIFLPTDCSNSFNGYPPIYLSSTTVPPYVRLHLVSRLLEAMKTGGWIEEGEGFLMAALRILEEHWELMESQGRPEIAEVLKHLLAPVEVAITATAPVEAKSRSLKQSRRVRQHHGDERSDAQVKADFDTLRQSKGYLNMQPARERLPAFAAKAKFLSTLEKNRVVVVVGETGCGKTTQLPQFILDSEILSKRGKAASIIVTQPRRISAISIAARVGAERADDGSVGYAIRGESRRTSKTKLTFCTTGVVLRRLGSGDKLQDVTHVVVDEVHERSVDSDFLLLELKELLKTHTSLKVILMSATINHETFVRYYDNAPMLTIPGFTHPVTDLYMEDFIGSVFYKAHNVKTRKLAEDDPYFVELKAKGLDDDTIHKLSSITKANRIDYELIAALVQHIRGTAKKGGILIFLPGVQEIRQCLETIRRVIDSADAVLFPLHANLTSDEQQKVFQPTKKWKIIAATNVAETSITIDDIVYVIDSGRAKEISYDPDNGLTKLVEKWVSRAAIKQRRGRAGRTQPGTCYKLYTQRHEQNLAGFSVPEILRTPLENISLTVKVMREHEDVKSYLSRAIDPPEVTAIEKAWSILEELGAVDLSGQLTPLGRHISQLPVDLRLGKMLVLGTLFRCLDPILSVAACLSSKPVFLNPMDKREEASQARLKFDKDNSDLLTDVNAYNECVRYQSEGKGRSSFTSYCGENFISHVAVREVASMRQDYFSALSELGLVSRSAGPTSEALNTNSANTNLIKAIILGGLWPNVARVHLPSSAIKFDKIQAGTVQRENAAKDYKLYDLKEGRVFLHPGSVLFGTTDWKTGFVAYFQKQMTSKVFLRGATEVPMYALLLFGGLVTVNHVGGGLTVGSSDAVIKLRAWPRIGILANQLRRLLDGQLLRCIEEGTSLDSLFEGENIVLNAMLALLTRDGLSL</sequence>
<dbReference type="OMA" id="LFRVCNM"/>
<evidence type="ECO:0000256" key="7">
    <source>
        <dbReference type="SAM" id="MobiDB-lite"/>
    </source>
</evidence>
<keyword evidence="11" id="KW-1185">Reference proteome</keyword>
<evidence type="ECO:0000256" key="6">
    <source>
        <dbReference type="ARBA" id="ARBA00047984"/>
    </source>
</evidence>
<dbReference type="CDD" id="cd17917">
    <property type="entry name" value="DEXHc_RHA-like"/>
    <property type="match status" value="1"/>
</dbReference>
<dbReference type="Pfam" id="PF07717">
    <property type="entry name" value="OB_NTP_bind"/>
    <property type="match status" value="1"/>
</dbReference>
<dbReference type="RefSeq" id="XP_007763591.1">
    <property type="nucleotide sequence ID" value="XM_007765401.1"/>
</dbReference>
<evidence type="ECO:0000313" key="11">
    <source>
        <dbReference type="Proteomes" id="UP000053558"/>
    </source>
</evidence>
<dbReference type="Pfam" id="PF24385">
    <property type="entry name" value="DSRM_DHX29"/>
    <property type="match status" value="1"/>
</dbReference>
<dbReference type="Pfam" id="PF21010">
    <property type="entry name" value="HA2_C"/>
    <property type="match status" value="1"/>
</dbReference>
<comment type="caution">
    <text evidence="10">The sequence shown here is derived from an EMBL/GenBank/DDBJ whole genome shotgun (WGS) entry which is preliminary data.</text>
</comment>
<gene>
    <name evidence="10" type="ORF">CONPUDRAFT_161578</name>
</gene>
<dbReference type="PANTHER" id="PTHR18934">
    <property type="entry name" value="ATP-DEPENDENT RNA HELICASE"/>
    <property type="match status" value="1"/>
</dbReference>
<keyword evidence="4" id="KW-0347">Helicase</keyword>
<dbReference type="OrthoDB" id="5600252at2759"/>
<dbReference type="EMBL" id="JH711573">
    <property type="protein sequence ID" value="EIW86949.1"/>
    <property type="molecule type" value="Genomic_DNA"/>
</dbReference>
<comment type="catalytic activity">
    <reaction evidence="6">
        <text>ATP + H2O = ADP + phosphate + H(+)</text>
        <dbReference type="Rhea" id="RHEA:13065"/>
        <dbReference type="ChEBI" id="CHEBI:15377"/>
        <dbReference type="ChEBI" id="CHEBI:15378"/>
        <dbReference type="ChEBI" id="CHEBI:30616"/>
        <dbReference type="ChEBI" id="CHEBI:43474"/>
        <dbReference type="ChEBI" id="CHEBI:456216"/>
        <dbReference type="EC" id="3.6.4.13"/>
    </reaction>
</comment>
<dbReference type="FunFam" id="3.40.50.300:FF:000500">
    <property type="entry name" value="ATP-dependent RNA helicase DHX29"/>
    <property type="match status" value="1"/>
</dbReference>
<evidence type="ECO:0000256" key="3">
    <source>
        <dbReference type="ARBA" id="ARBA00022801"/>
    </source>
</evidence>
<dbReference type="InterPro" id="IPR007502">
    <property type="entry name" value="Helicase-assoc_dom"/>
</dbReference>
<feature type="domain" description="Helicase ATP-binding" evidence="8">
    <location>
        <begin position="575"/>
        <end position="740"/>
    </location>
</feature>
<dbReference type="Gene3D" id="3.40.50.300">
    <property type="entry name" value="P-loop containing nucleotide triphosphate hydrolases"/>
    <property type="match status" value="2"/>
</dbReference>
<dbReference type="InterPro" id="IPR027417">
    <property type="entry name" value="P-loop_NTPase"/>
</dbReference>
<feature type="compositionally biased region" description="Low complexity" evidence="7">
    <location>
        <begin position="8"/>
        <end position="20"/>
    </location>
</feature>
<organism evidence="10 11">
    <name type="scientific">Coniophora puteana (strain RWD-64-598)</name>
    <name type="common">Brown rot fungus</name>
    <dbReference type="NCBI Taxonomy" id="741705"/>
    <lineage>
        <taxon>Eukaryota</taxon>
        <taxon>Fungi</taxon>
        <taxon>Dikarya</taxon>
        <taxon>Basidiomycota</taxon>
        <taxon>Agaricomycotina</taxon>
        <taxon>Agaricomycetes</taxon>
        <taxon>Agaricomycetidae</taxon>
        <taxon>Boletales</taxon>
        <taxon>Coniophorineae</taxon>
        <taxon>Coniophoraceae</taxon>
        <taxon>Coniophora</taxon>
    </lineage>
</organism>
<evidence type="ECO:0000256" key="1">
    <source>
        <dbReference type="ARBA" id="ARBA00012552"/>
    </source>
</evidence>
<dbReference type="PROSITE" id="PS51194">
    <property type="entry name" value="HELICASE_CTER"/>
    <property type="match status" value="1"/>
</dbReference>
<feature type="domain" description="Helicase C-terminal" evidence="9">
    <location>
        <begin position="809"/>
        <end position="975"/>
    </location>
</feature>
<dbReference type="GeneID" id="19204549"/>
<evidence type="ECO:0000259" key="9">
    <source>
        <dbReference type="PROSITE" id="PS51194"/>
    </source>
</evidence>
<dbReference type="SMART" id="SM00490">
    <property type="entry name" value="HELICc"/>
    <property type="match status" value="1"/>
</dbReference>
<dbReference type="GO" id="GO:0003723">
    <property type="term" value="F:RNA binding"/>
    <property type="evidence" value="ECO:0007669"/>
    <property type="project" value="TreeGrafter"/>
</dbReference>
<feature type="compositionally biased region" description="Basic residues" evidence="7">
    <location>
        <begin position="521"/>
        <end position="531"/>
    </location>
</feature>
<dbReference type="EC" id="3.6.4.13" evidence="1"/>
<dbReference type="InterPro" id="IPR011709">
    <property type="entry name" value="DEAD-box_helicase_OB_fold"/>
</dbReference>
<dbReference type="KEGG" id="cput:CONPUDRAFT_161578"/>